<dbReference type="PIRSF" id="PIRSF021700">
    <property type="entry name" value="3_dmu_93_MTrfase"/>
    <property type="match status" value="1"/>
</dbReference>
<name>A0A1A6XS41_STEMA</name>
<protein>
    <recommendedName>
        <fullName evidence="1">PhnB-like domain-containing protein</fullName>
    </recommendedName>
</protein>
<dbReference type="Gene3D" id="3.30.720.110">
    <property type="match status" value="1"/>
</dbReference>
<comment type="caution">
    <text evidence="2">The sequence shown here is derived from an EMBL/GenBank/DDBJ whole genome shotgun (WGS) entry which is preliminary data.</text>
</comment>
<dbReference type="Pfam" id="PF06983">
    <property type="entry name" value="3-dmu-9_3-mt"/>
    <property type="match status" value="1"/>
</dbReference>
<dbReference type="OrthoDB" id="5293819at2"/>
<dbReference type="PANTHER" id="PTHR33990:SF4">
    <property type="entry name" value="PHNB-LIKE DOMAIN-CONTAINING PROTEIN"/>
    <property type="match status" value="1"/>
</dbReference>
<dbReference type="RefSeq" id="WP_065199957.1">
    <property type="nucleotide sequence ID" value="NZ_LYVJ01000010.1"/>
</dbReference>
<dbReference type="EMBL" id="LYVJ01000010">
    <property type="protein sequence ID" value="OBU65753.1"/>
    <property type="molecule type" value="Genomic_DNA"/>
</dbReference>
<dbReference type="Gene3D" id="3.30.720.100">
    <property type="match status" value="1"/>
</dbReference>
<proteinExistence type="predicted"/>
<reference evidence="2 3" key="1">
    <citation type="submission" date="2016-05" db="EMBL/GenBank/DDBJ databases">
        <title>Draft Genome Sequences of Stenotrophomonas maltophilia Strains Sm32COP, Sm41DVV, Sm46PAILV, SmF3, SmF22, SmSOFb1 and SmCVFa1, Isolated from Different Manures, in France.</title>
        <authorList>
            <person name="Nazaret S."/>
            <person name="Bodilis J."/>
        </authorList>
    </citation>
    <scope>NUCLEOTIDE SEQUENCE [LARGE SCALE GENOMIC DNA]</scope>
    <source>
        <strain evidence="2 3">Sm46PAILV</strain>
    </source>
</reference>
<evidence type="ECO:0000313" key="3">
    <source>
        <dbReference type="Proteomes" id="UP000092256"/>
    </source>
</evidence>
<dbReference type="InterPro" id="IPR028973">
    <property type="entry name" value="PhnB-like"/>
</dbReference>
<dbReference type="CDD" id="cd06588">
    <property type="entry name" value="PhnB_like"/>
    <property type="match status" value="1"/>
</dbReference>
<sequence>MLRSRPFLMFTGQAEAALALYAEAFADFHLLDLQRHPEGAGAGVPGQVRQATFLLGGTHYLCFDSLDVHAFTFTPSISLFVECASAEQFERAARALEEGGHWLMPVGEYDFSNRYGWVQDRYGVSWQLSLGQMPDP</sequence>
<evidence type="ECO:0000259" key="1">
    <source>
        <dbReference type="Pfam" id="PF06983"/>
    </source>
</evidence>
<gene>
    <name evidence="2" type="ORF">A9K58_14280</name>
</gene>
<feature type="domain" description="PhnB-like" evidence="1">
    <location>
        <begin position="6"/>
        <end position="128"/>
    </location>
</feature>
<accession>A0A1A6XS41</accession>
<dbReference type="InterPro" id="IPR029068">
    <property type="entry name" value="Glyas_Bleomycin-R_OHBP_Dase"/>
</dbReference>
<dbReference type="PANTHER" id="PTHR33990">
    <property type="entry name" value="PROTEIN YJDN-RELATED"/>
    <property type="match status" value="1"/>
</dbReference>
<dbReference type="AlphaFoldDB" id="A0A1A6XS41"/>
<organism evidence="2 3">
    <name type="scientific">Stenotrophomonas maltophilia</name>
    <name type="common">Pseudomonas maltophilia</name>
    <name type="synonym">Xanthomonas maltophilia</name>
    <dbReference type="NCBI Taxonomy" id="40324"/>
    <lineage>
        <taxon>Bacteria</taxon>
        <taxon>Pseudomonadati</taxon>
        <taxon>Pseudomonadota</taxon>
        <taxon>Gammaproteobacteria</taxon>
        <taxon>Lysobacterales</taxon>
        <taxon>Lysobacteraceae</taxon>
        <taxon>Stenotrophomonas</taxon>
        <taxon>Stenotrophomonas maltophilia group</taxon>
    </lineage>
</organism>
<dbReference type="Proteomes" id="UP000092256">
    <property type="component" value="Unassembled WGS sequence"/>
</dbReference>
<dbReference type="InterPro" id="IPR009725">
    <property type="entry name" value="3_dmu_93_MTrfase"/>
</dbReference>
<dbReference type="SUPFAM" id="SSF54593">
    <property type="entry name" value="Glyoxalase/Bleomycin resistance protein/Dihydroxybiphenyl dioxygenase"/>
    <property type="match status" value="1"/>
</dbReference>
<evidence type="ECO:0000313" key="2">
    <source>
        <dbReference type="EMBL" id="OBU65753.1"/>
    </source>
</evidence>